<evidence type="ECO:0000313" key="1">
    <source>
        <dbReference type="EMBL" id="CUV65910.1"/>
    </source>
</evidence>
<organism evidence="1">
    <name type="scientific">Sulfurovum sp. enrichment culture clone C5</name>
    <dbReference type="NCBI Taxonomy" id="497650"/>
    <lineage>
        <taxon>Bacteria</taxon>
        <taxon>Pseudomonadati</taxon>
        <taxon>Campylobacterota</taxon>
        <taxon>Epsilonproteobacteria</taxon>
        <taxon>Campylobacterales</taxon>
        <taxon>Sulfurovaceae</taxon>
        <taxon>Sulfurovum</taxon>
        <taxon>environmental samples</taxon>
    </lineage>
</organism>
<dbReference type="AlphaFoldDB" id="A0A0S4XQ90"/>
<gene>
    <name evidence="1" type="ORF">BN3087_510001</name>
</gene>
<reference evidence="1" key="1">
    <citation type="submission" date="2015-11" db="EMBL/GenBank/DDBJ databases">
        <authorList>
            <person name="Zhang Y."/>
            <person name="Guo Z."/>
        </authorList>
    </citation>
    <scope>NUCLEOTIDE SEQUENCE</scope>
    <source>
        <strain evidence="1">BN30871</strain>
    </source>
</reference>
<dbReference type="EMBL" id="FAXN01000053">
    <property type="protein sequence ID" value="CUV65910.1"/>
    <property type="molecule type" value="Genomic_DNA"/>
</dbReference>
<dbReference type="Pfam" id="PF20159">
    <property type="entry name" value="YidB"/>
    <property type="match status" value="1"/>
</dbReference>
<sequence>MELMDLLNLGAKVIQGNSDDTTTGIDVGSIASALGSVLGNGSEGVQETKGLDISSIIAALASSGALQKIVTSWVGSGENEAISGDQVTELLGSDKVKEFASQLGLSEDSAKGALADALPQIIDKATNEDSSLASSLLEQVGGINGAMDMLGKFMGKA</sequence>
<protein>
    <recommendedName>
        <fullName evidence="2">DUF937 domain-containing protein</fullName>
    </recommendedName>
</protein>
<proteinExistence type="predicted"/>
<name>A0A0S4XQ90_9BACT</name>
<dbReference type="InterPro" id="IPR027405">
    <property type="entry name" value="YidB-like"/>
</dbReference>
<evidence type="ECO:0008006" key="2">
    <source>
        <dbReference type="Google" id="ProtNLM"/>
    </source>
</evidence>
<dbReference type="SUPFAM" id="SSF140804">
    <property type="entry name" value="YidB-like"/>
    <property type="match status" value="1"/>
</dbReference>
<accession>A0A0S4XQ90</accession>
<dbReference type="InterPro" id="IPR045372">
    <property type="entry name" value="YidB"/>
</dbReference>
<dbReference type="Gene3D" id="1.10.10.690">
    <property type="entry name" value="YidB-like"/>
    <property type="match status" value="1"/>
</dbReference>